<dbReference type="PANTHER" id="PTHR32071:SF57">
    <property type="entry name" value="C4-DICARBOXYLATE TRANSPORT TRANSCRIPTIONAL REGULATORY PROTEIN DCTD"/>
    <property type="match status" value="1"/>
</dbReference>
<dbReference type="PROSITE" id="PS50045">
    <property type="entry name" value="SIGMA54_INTERACT_4"/>
    <property type="match status" value="1"/>
</dbReference>
<proteinExistence type="predicted"/>
<keyword evidence="7" id="KW-1185">Reference proteome</keyword>
<dbReference type="InterPro" id="IPR002078">
    <property type="entry name" value="Sigma_54_int"/>
</dbReference>
<dbReference type="Gene3D" id="3.30.450.20">
    <property type="entry name" value="PAS domain"/>
    <property type="match status" value="1"/>
</dbReference>
<accession>A0A1H6YQ40</accession>
<dbReference type="InterPro" id="IPR027417">
    <property type="entry name" value="P-loop_NTPase"/>
</dbReference>
<dbReference type="RefSeq" id="WP_091830992.1">
    <property type="nucleotide sequence ID" value="NZ_FNZK01000007.1"/>
</dbReference>
<dbReference type="PROSITE" id="PS00675">
    <property type="entry name" value="SIGMA54_INTERACT_1"/>
    <property type="match status" value="1"/>
</dbReference>
<dbReference type="Gene3D" id="1.10.10.10">
    <property type="entry name" value="Winged helix-like DNA-binding domain superfamily/Winged helix DNA-binding domain"/>
    <property type="match status" value="1"/>
</dbReference>
<evidence type="ECO:0000259" key="5">
    <source>
        <dbReference type="PROSITE" id="PS50045"/>
    </source>
</evidence>
<evidence type="ECO:0000256" key="3">
    <source>
        <dbReference type="ARBA" id="ARBA00023015"/>
    </source>
</evidence>
<dbReference type="SMART" id="SM00382">
    <property type="entry name" value="AAA"/>
    <property type="match status" value="1"/>
</dbReference>
<dbReference type="STRING" id="84035.SAMN05660742_107134"/>
<keyword evidence="6" id="KW-0238">DNA-binding</keyword>
<dbReference type="EMBL" id="FNZK01000007">
    <property type="protein sequence ID" value="SEJ43438.1"/>
    <property type="molecule type" value="Genomic_DNA"/>
</dbReference>
<dbReference type="PANTHER" id="PTHR32071">
    <property type="entry name" value="TRANSCRIPTIONAL REGULATORY PROTEIN"/>
    <property type="match status" value="1"/>
</dbReference>
<evidence type="ECO:0000256" key="2">
    <source>
        <dbReference type="ARBA" id="ARBA00022840"/>
    </source>
</evidence>
<dbReference type="GO" id="GO:0005524">
    <property type="term" value="F:ATP binding"/>
    <property type="evidence" value="ECO:0007669"/>
    <property type="project" value="UniProtKB-KW"/>
</dbReference>
<dbReference type="InterPro" id="IPR003593">
    <property type="entry name" value="AAA+_ATPase"/>
</dbReference>
<dbReference type="FunFam" id="3.40.50.300:FF:000006">
    <property type="entry name" value="DNA-binding transcriptional regulator NtrC"/>
    <property type="match status" value="1"/>
</dbReference>
<dbReference type="GO" id="GO:0006355">
    <property type="term" value="P:regulation of DNA-templated transcription"/>
    <property type="evidence" value="ECO:0007669"/>
    <property type="project" value="InterPro"/>
</dbReference>
<sequence length="673" mass="76850">MKPRVAVILRCKRFHFVYQLQALLGEYIDFTSYSLEEGIHSYINCDLALTPSNEVVGLVKQYLMPSTEIIVVRRTVSKNAWEKINKIPAGTKVLVVNTYWEMSVQTIAVLYELGLYQFEFIPYDHTVNNYEGIEYAITPNEVDLVPESIQYITDIGSRLVDVSTIFDMLNKLNLVNAETKHVLFQHMNEMIPLSPGFVTMFKQFYDTKENFEQLVNMITYGVITFDTTNQITMYNQKAFDFFAHKISIRLNQTLDALFYDIADSSIVRAERLTDEVFILYGHAYIVNKNVLLSKGETVGGILTLQKSAKENKDNFKIQRSSAAKGYTAKYNFSDILGNNSALKKTIELAQKAASTEHDILIEGESGVGKELFAQSIHNYSKRSQGPFVAFNCAALSGSLLESELFGYEEGAFTGANKNGRQGLFETANQGTIFLDEIAEISQKTQAKLLRVLQERELIRVGGTKIIPIDVRIITATNQDLYKRMNKKKFRMDLYFRLNVINIKVEPLRSRKDDIPFLIQSFLQENHIKSDIPQNIMQRLLSYNWPGNIRELKNCLYSMTSLSDSFSQQSLPAHILTYGEKERIQMQADVSEWGDLVEIKAILRILENAYENQSYIGRKKIAEQLLQQGIFSTEQSVRTILKNMELKNLILMKQGRGGTRITDKGRAFLQIEAN</sequence>
<evidence type="ECO:0000256" key="4">
    <source>
        <dbReference type="ARBA" id="ARBA00023163"/>
    </source>
</evidence>
<evidence type="ECO:0000313" key="7">
    <source>
        <dbReference type="Proteomes" id="UP000199662"/>
    </source>
</evidence>
<feature type="domain" description="Sigma-54 factor interaction" evidence="5">
    <location>
        <begin position="335"/>
        <end position="560"/>
    </location>
</feature>
<dbReference type="Gene3D" id="1.10.8.60">
    <property type="match status" value="1"/>
</dbReference>
<reference evidence="6 7" key="1">
    <citation type="submission" date="2016-10" db="EMBL/GenBank/DDBJ databases">
        <authorList>
            <person name="de Groot N.N."/>
        </authorList>
    </citation>
    <scope>NUCLEOTIDE SEQUENCE [LARGE SCALE GENOMIC DNA]</scope>
    <source>
        <strain evidence="6 7">DSM 2179</strain>
    </source>
</reference>
<dbReference type="Proteomes" id="UP000199662">
    <property type="component" value="Unassembled WGS sequence"/>
</dbReference>
<keyword evidence="4" id="KW-0804">Transcription</keyword>
<evidence type="ECO:0000313" key="6">
    <source>
        <dbReference type="EMBL" id="SEJ43438.1"/>
    </source>
</evidence>
<dbReference type="Pfam" id="PF25601">
    <property type="entry name" value="AAA_lid_14"/>
    <property type="match status" value="1"/>
</dbReference>
<dbReference type="Pfam" id="PF00158">
    <property type="entry name" value="Sigma54_activat"/>
    <property type="match status" value="1"/>
</dbReference>
<name>A0A1H6YQ40_9FIRM</name>
<gene>
    <name evidence="6" type="ORF">SAMN05660742_107134</name>
</gene>
<dbReference type="PROSITE" id="PS00688">
    <property type="entry name" value="SIGMA54_INTERACT_3"/>
    <property type="match status" value="1"/>
</dbReference>
<dbReference type="InterPro" id="IPR058031">
    <property type="entry name" value="AAA_lid_NorR"/>
</dbReference>
<dbReference type="CDD" id="cd00009">
    <property type="entry name" value="AAA"/>
    <property type="match status" value="1"/>
</dbReference>
<keyword evidence="1" id="KW-0547">Nucleotide-binding</keyword>
<dbReference type="AlphaFoldDB" id="A0A1H6YQ40"/>
<dbReference type="InterPro" id="IPR013668">
    <property type="entry name" value="RNase_R_HTH_12"/>
</dbReference>
<keyword evidence="2" id="KW-0067">ATP-binding</keyword>
<dbReference type="InterPro" id="IPR025944">
    <property type="entry name" value="Sigma_54_int_dom_CS"/>
</dbReference>
<dbReference type="SUPFAM" id="SSF52540">
    <property type="entry name" value="P-loop containing nucleoside triphosphate hydrolases"/>
    <property type="match status" value="1"/>
</dbReference>
<dbReference type="InterPro" id="IPR025662">
    <property type="entry name" value="Sigma_54_int_dom_ATP-bd_1"/>
</dbReference>
<dbReference type="Pfam" id="PF08461">
    <property type="entry name" value="WHD_RNase_R"/>
    <property type="match status" value="1"/>
</dbReference>
<keyword evidence="3" id="KW-0805">Transcription regulation</keyword>
<protein>
    <submittedName>
        <fullName evidence="6">Transcriptional regulator containing PAS, AAA-type ATPase, and DNA-binding Fis domains</fullName>
    </submittedName>
</protein>
<dbReference type="GO" id="GO:0003677">
    <property type="term" value="F:DNA binding"/>
    <property type="evidence" value="ECO:0007669"/>
    <property type="project" value="UniProtKB-KW"/>
</dbReference>
<evidence type="ECO:0000256" key="1">
    <source>
        <dbReference type="ARBA" id="ARBA00022741"/>
    </source>
</evidence>
<dbReference type="InterPro" id="IPR036388">
    <property type="entry name" value="WH-like_DNA-bd_sf"/>
</dbReference>
<dbReference type="Gene3D" id="3.40.50.300">
    <property type="entry name" value="P-loop containing nucleotide triphosphate hydrolases"/>
    <property type="match status" value="1"/>
</dbReference>
<organism evidence="6 7">
    <name type="scientific">Propionispira arboris</name>
    <dbReference type="NCBI Taxonomy" id="84035"/>
    <lineage>
        <taxon>Bacteria</taxon>
        <taxon>Bacillati</taxon>
        <taxon>Bacillota</taxon>
        <taxon>Negativicutes</taxon>
        <taxon>Selenomonadales</taxon>
        <taxon>Selenomonadaceae</taxon>
        <taxon>Propionispira</taxon>
    </lineage>
</organism>